<name>A0A7C9HQB4_9DEIO</name>
<sequence length="292" mass="30682">MIVVTGATGQLGRLIVEQLLTRVSPNQTGVSVRNPEKAGDLAALGVRVRPGDFAQPDTLARAFEGAEQVLLVSSNARTYGGDPLVQHRNAIEAARAAGVTRIVYTSQMAAGAASAFPPARDHAATEEMLKHSGLLWTALRNGFYAESLPMFMGNALETGRLDTPQDGPVAWTTHHDLAGGAAAILAQPGQYEGPTPPLTAAQAVDFTELASIASDVLGRPVQHTVFPDEELSRRLEARGLSAAAAPLILGMYQAGRAGEFAGANPALEQLLGRPTTDIRTFLQDHLGQGPPL</sequence>
<dbReference type="AlphaFoldDB" id="A0A7C9HQB4"/>
<dbReference type="Pfam" id="PF13460">
    <property type="entry name" value="NAD_binding_10"/>
    <property type="match status" value="1"/>
</dbReference>
<dbReference type="PANTHER" id="PTHR47129:SF1">
    <property type="entry name" value="NMRA-LIKE DOMAIN-CONTAINING PROTEIN"/>
    <property type="match status" value="1"/>
</dbReference>
<protein>
    <submittedName>
        <fullName evidence="2">NAD(P)H-binding protein</fullName>
    </submittedName>
</protein>
<evidence type="ECO:0000313" key="3">
    <source>
        <dbReference type="Proteomes" id="UP000483286"/>
    </source>
</evidence>
<comment type="caution">
    <text evidence="2">The sequence shown here is derived from an EMBL/GenBank/DDBJ whole genome shotgun (WGS) entry which is preliminary data.</text>
</comment>
<proteinExistence type="predicted"/>
<evidence type="ECO:0000259" key="1">
    <source>
        <dbReference type="Pfam" id="PF13460"/>
    </source>
</evidence>
<accession>A0A7C9HQB4</accession>
<dbReference type="PANTHER" id="PTHR47129">
    <property type="entry name" value="QUINONE OXIDOREDUCTASE 2"/>
    <property type="match status" value="1"/>
</dbReference>
<dbReference type="CDD" id="cd05269">
    <property type="entry name" value="TMR_SDR_a"/>
    <property type="match status" value="1"/>
</dbReference>
<dbReference type="Gene3D" id="3.90.25.10">
    <property type="entry name" value="UDP-galactose 4-epimerase, domain 1"/>
    <property type="match status" value="1"/>
</dbReference>
<keyword evidence="3" id="KW-1185">Reference proteome</keyword>
<evidence type="ECO:0000313" key="2">
    <source>
        <dbReference type="EMBL" id="MVN86034.1"/>
    </source>
</evidence>
<dbReference type="InterPro" id="IPR052718">
    <property type="entry name" value="NmrA-type_oxidoreductase"/>
</dbReference>
<dbReference type="RefSeq" id="WP_157458090.1">
    <property type="nucleotide sequence ID" value="NZ_WQLB01000004.1"/>
</dbReference>
<dbReference type="Gene3D" id="3.40.50.720">
    <property type="entry name" value="NAD(P)-binding Rossmann-like Domain"/>
    <property type="match status" value="1"/>
</dbReference>
<dbReference type="InterPro" id="IPR036291">
    <property type="entry name" value="NAD(P)-bd_dom_sf"/>
</dbReference>
<dbReference type="Proteomes" id="UP000483286">
    <property type="component" value="Unassembled WGS sequence"/>
</dbReference>
<dbReference type="InterPro" id="IPR016040">
    <property type="entry name" value="NAD(P)-bd_dom"/>
</dbReference>
<dbReference type="SUPFAM" id="SSF51735">
    <property type="entry name" value="NAD(P)-binding Rossmann-fold domains"/>
    <property type="match status" value="1"/>
</dbReference>
<dbReference type="EMBL" id="WQLB01000004">
    <property type="protein sequence ID" value="MVN86034.1"/>
    <property type="molecule type" value="Genomic_DNA"/>
</dbReference>
<gene>
    <name evidence="2" type="ORF">GO986_04575</name>
</gene>
<reference evidence="2 3" key="1">
    <citation type="submission" date="2019-12" db="EMBL/GenBank/DDBJ databases">
        <title>Deinococcus sp. HMF7620 Genome sequencing and assembly.</title>
        <authorList>
            <person name="Kang H."/>
            <person name="Kim H."/>
            <person name="Joh K."/>
        </authorList>
    </citation>
    <scope>NUCLEOTIDE SEQUENCE [LARGE SCALE GENOMIC DNA]</scope>
    <source>
        <strain evidence="2 3">HMF7620</strain>
    </source>
</reference>
<feature type="domain" description="NAD(P)-binding" evidence="1">
    <location>
        <begin position="6"/>
        <end position="147"/>
    </location>
</feature>
<organism evidence="2 3">
    <name type="scientific">Deinococcus arboris</name>
    <dbReference type="NCBI Taxonomy" id="2682977"/>
    <lineage>
        <taxon>Bacteria</taxon>
        <taxon>Thermotogati</taxon>
        <taxon>Deinococcota</taxon>
        <taxon>Deinococci</taxon>
        <taxon>Deinococcales</taxon>
        <taxon>Deinococcaceae</taxon>
        <taxon>Deinococcus</taxon>
    </lineage>
</organism>